<evidence type="ECO:0000313" key="3">
    <source>
        <dbReference type="Proteomes" id="UP000076842"/>
    </source>
</evidence>
<feature type="compositionally biased region" description="Acidic residues" evidence="1">
    <location>
        <begin position="68"/>
        <end position="77"/>
    </location>
</feature>
<gene>
    <name evidence="2" type="ORF">CALCODRAFT_482055</name>
</gene>
<organism evidence="2 3">
    <name type="scientific">Calocera cornea HHB12733</name>
    <dbReference type="NCBI Taxonomy" id="1353952"/>
    <lineage>
        <taxon>Eukaryota</taxon>
        <taxon>Fungi</taxon>
        <taxon>Dikarya</taxon>
        <taxon>Basidiomycota</taxon>
        <taxon>Agaricomycotina</taxon>
        <taxon>Dacrymycetes</taxon>
        <taxon>Dacrymycetales</taxon>
        <taxon>Dacrymycetaceae</taxon>
        <taxon>Calocera</taxon>
    </lineage>
</organism>
<name>A0A165H1Z0_9BASI</name>
<evidence type="ECO:0000313" key="2">
    <source>
        <dbReference type="EMBL" id="KZT58768.1"/>
    </source>
</evidence>
<feature type="compositionally biased region" description="Basic and acidic residues" evidence="1">
    <location>
        <begin position="1"/>
        <end position="11"/>
    </location>
</feature>
<dbReference type="EMBL" id="KV423947">
    <property type="protein sequence ID" value="KZT58768.1"/>
    <property type="molecule type" value="Genomic_DNA"/>
</dbReference>
<sequence length="555" mass="62018">MGEQPTVDRDASAIGSDDYSRIYSTQSDAGPAPSVQVQATRAVKPGPPPTPQSSLLAQNGMHEKSSDGDEDMQEEGEFYAASAIAASDTSRLKATESVRPPRSVASSAPPSMQVDPVTRAVIRNENTSRTHSFPMGPPPAAEVVDMKSSDWDDDPLQDDDLLQAQAAAADLSAGGERADAYPWRVEDHVISWSAYMHNTERVLEKFPVYPRIPSYVYTDSWQWARDCKRALNEPRQIDGCHRDKFHLHGQAVHPWQMKGAIPRRNLFAKVYVPALLDHVEFGDRVIGAFVQATFFAKIDDGPDKLPEVHVHFTRLIQNNEGMKRIGNQLAVAFKKGIADIAHENLTNYKRLAAINKERKAQKLTPLENLTDPPIIPMRELMNNANAEEVRNTSLVPPDIANRVGVKAYRRLNDPELYTVGAAPTTTTTHADPPLHDHEPDHEPNHVHVHVPTPAEPITRVFEEEPPEEPPYDVRQQLQDAIITYLDENNIQAANSREAFARRVASIYWCCDPLLWRPHLEKAVVLLWNTNNATEVNNLCFAMEGQLVTDWAHGLR</sequence>
<dbReference type="Proteomes" id="UP000076842">
    <property type="component" value="Unassembled WGS sequence"/>
</dbReference>
<reference evidence="2 3" key="1">
    <citation type="journal article" date="2016" name="Mol. Biol. Evol.">
        <title>Comparative Genomics of Early-Diverging Mushroom-Forming Fungi Provides Insights into the Origins of Lignocellulose Decay Capabilities.</title>
        <authorList>
            <person name="Nagy L.G."/>
            <person name="Riley R."/>
            <person name="Tritt A."/>
            <person name="Adam C."/>
            <person name="Daum C."/>
            <person name="Floudas D."/>
            <person name="Sun H."/>
            <person name="Yadav J.S."/>
            <person name="Pangilinan J."/>
            <person name="Larsson K.H."/>
            <person name="Matsuura K."/>
            <person name="Barry K."/>
            <person name="Labutti K."/>
            <person name="Kuo R."/>
            <person name="Ohm R.A."/>
            <person name="Bhattacharya S.S."/>
            <person name="Shirouzu T."/>
            <person name="Yoshinaga Y."/>
            <person name="Martin F.M."/>
            <person name="Grigoriev I.V."/>
            <person name="Hibbett D.S."/>
        </authorList>
    </citation>
    <scope>NUCLEOTIDE SEQUENCE [LARGE SCALE GENOMIC DNA]</scope>
    <source>
        <strain evidence="2 3">HHB12733</strain>
    </source>
</reference>
<protein>
    <submittedName>
        <fullName evidence="2">Uncharacterized protein</fullName>
    </submittedName>
</protein>
<dbReference type="InParanoid" id="A0A165H1Z0"/>
<feature type="compositionally biased region" description="Low complexity" evidence="1">
    <location>
        <begin position="97"/>
        <end position="111"/>
    </location>
</feature>
<proteinExistence type="predicted"/>
<feature type="region of interest" description="Disordered" evidence="1">
    <location>
        <begin position="1"/>
        <end position="153"/>
    </location>
</feature>
<accession>A0A165H1Z0</accession>
<evidence type="ECO:0000256" key="1">
    <source>
        <dbReference type="SAM" id="MobiDB-lite"/>
    </source>
</evidence>
<keyword evidence="3" id="KW-1185">Reference proteome</keyword>
<dbReference type="AlphaFoldDB" id="A0A165H1Z0"/>